<dbReference type="Gene3D" id="3.40.50.150">
    <property type="entry name" value="Vaccinia Virus protein VP39"/>
    <property type="match status" value="1"/>
</dbReference>
<name>A0A6C0LSN1_9ZZZZ</name>
<dbReference type="InterPro" id="IPR029063">
    <property type="entry name" value="SAM-dependent_MTases_sf"/>
</dbReference>
<reference evidence="2" key="1">
    <citation type="journal article" date="2020" name="Nature">
        <title>Giant virus diversity and host interactions through global metagenomics.</title>
        <authorList>
            <person name="Schulz F."/>
            <person name="Roux S."/>
            <person name="Paez-Espino D."/>
            <person name="Jungbluth S."/>
            <person name="Walsh D.A."/>
            <person name="Denef V.J."/>
            <person name="McMahon K.D."/>
            <person name="Konstantinidis K.T."/>
            <person name="Eloe-Fadrosh E.A."/>
            <person name="Kyrpides N.C."/>
            <person name="Woyke T."/>
        </authorList>
    </citation>
    <scope>NUCLEOTIDE SEQUENCE</scope>
    <source>
        <strain evidence="2">GVMAG-S-1016704-142</strain>
    </source>
</reference>
<proteinExistence type="predicted"/>
<dbReference type="SUPFAM" id="SSF53335">
    <property type="entry name" value="S-adenosyl-L-methionine-dependent methyltransferases"/>
    <property type="match status" value="1"/>
</dbReference>
<feature type="domain" description="Methyltransferase type 11" evidence="1">
    <location>
        <begin position="45"/>
        <end position="133"/>
    </location>
</feature>
<evidence type="ECO:0000259" key="1">
    <source>
        <dbReference type="Pfam" id="PF08241"/>
    </source>
</evidence>
<dbReference type="Pfam" id="PF08241">
    <property type="entry name" value="Methyltransf_11"/>
    <property type="match status" value="1"/>
</dbReference>
<dbReference type="CDD" id="cd02440">
    <property type="entry name" value="AdoMet_MTases"/>
    <property type="match status" value="1"/>
</dbReference>
<dbReference type="InterPro" id="IPR013216">
    <property type="entry name" value="Methyltransf_11"/>
</dbReference>
<evidence type="ECO:0000313" key="2">
    <source>
        <dbReference type="EMBL" id="QHU33886.1"/>
    </source>
</evidence>
<dbReference type="AlphaFoldDB" id="A0A6C0LSN1"/>
<sequence length="213" mass="24796">MKDTNTEFWDNFYLQKHITIEHGSSFAEYVKSEHTSNKQGYKIIDLGCGNCRDANYLSNDHNTVYAVDKSGSNDVANSDVIFFKEDVYDFLINCKDTDVDHVYMRWFLHALPYEKSREIFKLSASLLHKGGLISVEVRSKNDKNLTDKSIYDHADKSYKTTHKRWLYDRDLLENMASENNLTIVHFIETADLSVNKETETENPLLIRCIFSKK</sequence>
<accession>A0A6C0LSN1</accession>
<dbReference type="GO" id="GO:0008757">
    <property type="term" value="F:S-adenosylmethionine-dependent methyltransferase activity"/>
    <property type="evidence" value="ECO:0007669"/>
    <property type="project" value="InterPro"/>
</dbReference>
<dbReference type="EMBL" id="MN740564">
    <property type="protein sequence ID" value="QHU33886.1"/>
    <property type="molecule type" value="Genomic_DNA"/>
</dbReference>
<protein>
    <recommendedName>
        <fullName evidence="1">Methyltransferase type 11 domain-containing protein</fullName>
    </recommendedName>
</protein>
<organism evidence="2">
    <name type="scientific">viral metagenome</name>
    <dbReference type="NCBI Taxonomy" id="1070528"/>
    <lineage>
        <taxon>unclassified sequences</taxon>
        <taxon>metagenomes</taxon>
        <taxon>organismal metagenomes</taxon>
    </lineage>
</organism>